<organism evidence="2 3">
    <name type="scientific">Pleurodeles waltl</name>
    <name type="common">Iberian ribbed newt</name>
    <dbReference type="NCBI Taxonomy" id="8319"/>
    <lineage>
        <taxon>Eukaryota</taxon>
        <taxon>Metazoa</taxon>
        <taxon>Chordata</taxon>
        <taxon>Craniata</taxon>
        <taxon>Vertebrata</taxon>
        <taxon>Euteleostomi</taxon>
        <taxon>Amphibia</taxon>
        <taxon>Batrachia</taxon>
        <taxon>Caudata</taxon>
        <taxon>Salamandroidea</taxon>
        <taxon>Salamandridae</taxon>
        <taxon>Pleurodelinae</taxon>
        <taxon>Pleurodeles</taxon>
    </lineage>
</organism>
<dbReference type="EMBL" id="JANPWB010000001">
    <property type="protein sequence ID" value="KAJ1218398.1"/>
    <property type="molecule type" value="Genomic_DNA"/>
</dbReference>
<protein>
    <submittedName>
        <fullName evidence="2">Uncharacterized protein</fullName>
    </submittedName>
</protein>
<feature type="region of interest" description="Disordered" evidence="1">
    <location>
        <begin position="62"/>
        <end position="110"/>
    </location>
</feature>
<comment type="caution">
    <text evidence="2">The sequence shown here is derived from an EMBL/GenBank/DDBJ whole genome shotgun (WGS) entry which is preliminary data.</text>
</comment>
<dbReference type="AlphaFoldDB" id="A0AAV7WZ93"/>
<gene>
    <name evidence="2" type="ORF">NDU88_005978</name>
</gene>
<evidence type="ECO:0000313" key="3">
    <source>
        <dbReference type="Proteomes" id="UP001066276"/>
    </source>
</evidence>
<dbReference type="Proteomes" id="UP001066276">
    <property type="component" value="Chromosome 1_1"/>
</dbReference>
<name>A0AAV7WZ93_PLEWA</name>
<sequence length="195" mass="21772">MQPETATRCVYCTEPRLRGREHEPLQTLFFISSLASLRRPLSGRINDFILFSDTNECHHWGGQGIGASPNKRRGSTLEPEAPLQRPAQSQTEVPGSAQRMPIRRSQGPGRVACRCQVGPQRAHCAEPRRSPVAPSPPFWRRALQLGLEPCPRQENRSSRAKRKQNVLQGQNISRNVTQPSFHMLAARPSPPSMPG</sequence>
<evidence type="ECO:0000313" key="2">
    <source>
        <dbReference type="EMBL" id="KAJ1218398.1"/>
    </source>
</evidence>
<accession>A0AAV7WZ93</accession>
<feature type="compositionally biased region" description="Polar residues" evidence="1">
    <location>
        <begin position="165"/>
        <end position="180"/>
    </location>
</feature>
<keyword evidence="3" id="KW-1185">Reference proteome</keyword>
<reference evidence="2" key="1">
    <citation type="journal article" date="2022" name="bioRxiv">
        <title>Sequencing and chromosome-scale assembly of the giantPleurodeles waltlgenome.</title>
        <authorList>
            <person name="Brown T."/>
            <person name="Elewa A."/>
            <person name="Iarovenko S."/>
            <person name="Subramanian E."/>
            <person name="Araus A.J."/>
            <person name="Petzold A."/>
            <person name="Susuki M."/>
            <person name="Suzuki K.-i.T."/>
            <person name="Hayashi T."/>
            <person name="Toyoda A."/>
            <person name="Oliveira C."/>
            <person name="Osipova E."/>
            <person name="Leigh N.D."/>
            <person name="Simon A."/>
            <person name="Yun M.H."/>
        </authorList>
    </citation>
    <scope>NUCLEOTIDE SEQUENCE</scope>
    <source>
        <strain evidence="2">20211129_DDA</strain>
        <tissue evidence="2">Liver</tissue>
    </source>
</reference>
<proteinExistence type="predicted"/>
<feature type="region of interest" description="Disordered" evidence="1">
    <location>
        <begin position="149"/>
        <end position="195"/>
    </location>
</feature>
<evidence type="ECO:0000256" key="1">
    <source>
        <dbReference type="SAM" id="MobiDB-lite"/>
    </source>
</evidence>